<evidence type="ECO:0000313" key="2">
    <source>
        <dbReference type="EMBL" id="CAD6200143.1"/>
    </source>
</evidence>
<evidence type="ECO:0000256" key="1">
    <source>
        <dbReference type="SAM" id="SignalP"/>
    </source>
</evidence>
<proteinExistence type="predicted"/>
<dbReference type="OrthoDB" id="5835161at2759"/>
<evidence type="ECO:0000313" key="3">
    <source>
        <dbReference type="Proteomes" id="UP000835052"/>
    </source>
</evidence>
<protein>
    <submittedName>
        <fullName evidence="2">Uncharacterized protein</fullName>
    </submittedName>
</protein>
<keyword evidence="1" id="KW-0732">Signal</keyword>
<keyword evidence="3" id="KW-1185">Reference proteome</keyword>
<dbReference type="EMBL" id="CAJGYM010000243">
    <property type="protein sequence ID" value="CAD6200143.1"/>
    <property type="molecule type" value="Genomic_DNA"/>
</dbReference>
<reference evidence="2" key="1">
    <citation type="submission" date="2020-10" db="EMBL/GenBank/DDBJ databases">
        <authorList>
            <person name="Kikuchi T."/>
        </authorList>
    </citation>
    <scope>NUCLEOTIDE SEQUENCE</scope>
    <source>
        <strain evidence="2">NKZ352</strain>
    </source>
</reference>
<sequence length="72" mass="8274">MVVGRVVLLLVFVVGLAAAWAIDGPSMVPEHEYARHHEANLFRQRLLSAFRSIDPKISESVMDRFTRYPKDY</sequence>
<organism evidence="2 3">
    <name type="scientific">Caenorhabditis auriculariae</name>
    <dbReference type="NCBI Taxonomy" id="2777116"/>
    <lineage>
        <taxon>Eukaryota</taxon>
        <taxon>Metazoa</taxon>
        <taxon>Ecdysozoa</taxon>
        <taxon>Nematoda</taxon>
        <taxon>Chromadorea</taxon>
        <taxon>Rhabditida</taxon>
        <taxon>Rhabditina</taxon>
        <taxon>Rhabditomorpha</taxon>
        <taxon>Rhabditoidea</taxon>
        <taxon>Rhabditidae</taxon>
        <taxon>Peloderinae</taxon>
        <taxon>Caenorhabditis</taxon>
    </lineage>
</organism>
<dbReference type="AlphaFoldDB" id="A0A8S1HTX2"/>
<feature type="chain" id="PRO_5035820776" evidence="1">
    <location>
        <begin position="20"/>
        <end position="72"/>
    </location>
</feature>
<name>A0A8S1HTX2_9PELO</name>
<gene>
    <name evidence="2" type="ORF">CAUJ_LOCUS16042</name>
</gene>
<accession>A0A8S1HTX2</accession>
<dbReference type="Proteomes" id="UP000835052">
    <property type="component" value="Unassembled WGS sequence"/>
</dbReference>
<comment type="caution">
    <text evidence="2">The sequence shown here is derived from an EMBL/GenBank/DDBJ whole genome shotgun (WGS) entry which is preliminary data.</text>
</comment>
<feature type="signal peptide" evidence="1">
    <location>
        <begin position="1"/>
        <end position="19"/>
    </location>
</feature>